<evidence type="ECO:0000256" key="3">
    <source>
        <dbReference type="ARBA" id="ARBA00022989"/>
    </source>
</evidence>
<dbReference type="Proteomes" id="UP000247814">
    <property type="component" value="Unassembled WGS sequence"/>
</dbReference>
<dbReference type="Pfam" id="PF03544">
    <property type="entry name" value="TonB_C"/>
    <property type="match status" value="1"/>
</dbReference>
<comment type="subcellular location">
    <subcellularLocation>
        <location evidence="1">Membrane</location>
        <topology evidence="1">Single-pass membrane protein</topology>
    </subcellularLocation>
</comment>
<dbReference type="InterPro" id="IPR006260">
    <property type="entry name" value="TonB/TolA_C"/>
</dbReference>
<dbReference type="NCBIfam" id="TIGR01352">
    <property type="entry name" value="tonB_Cterm"/>
    <property type="match status" value="1"/>
</dbReference>
<evidence type="ECO:0000313" key="6">
    <source>
        <dbReference type="EMBL" id="PYD78811.1"/>
    </source>
</evidence>
<dbReference type="InterPro" id="IPR037682">
    <property type="entry name" value="TonB_C"/>
</dbReference>
<keyword evidence="4" id="KW-0472">Membrane</keyword>
<evidence type="ECO:0000256" key="2">
    <source>
        <dbReference type="ARBA" id="ARBA00022692"/>
    </source>
</evidence>
<dbReference type="SUPFAM" id="SSF74653">
    <property type="entry name" value="TolA/TonB C-terminal domain"/>
    <property type="match status" value="1"/>
</dbReference>
<evidence type="ECO:0000256" key="1">
    <source>
        <dbReference type="ARBA" id="ARBA00004167"/>
    </source>
</evidence>
<reference evidence="6 7" key="1">
    <citation type="submission" date="2017-07" db="EMBL/GenBank/DDBJ databases">
        <title>A draft genome sequence of Komagataeibacter sucrofermentans LMG 18788.</title>
        <authorList>
            <person name="Skraban J."/>
            <person name="Cleenwerck I."/>
            <person name="Vandamme P."/>
            <person name="Trcek J."/>
        </authorList>
    </citation>
    <scope>NUCLEOTIDE SEQUENCE [LARGE SCALE GENOMIC DNA]</scope>
    <source>
        <strain evidence="6 7">LMG 18788</strain>
    </source>
</reference>
<dbReference type="AlphaFoldDB" id="A0A318QN72"/>
<dbReference type="GO" id="GO:0055085">
    <property type="term" value="P:transmembrane transport"/>
    <property type="evidence" value="ECO:0007669"/>
    <property type="project" value="InterPro"/>
</dbReference>
<keyword evidence="2" id="KW-0812">Transmembrane</keyword>
<comment type="caution">
    <text evidence="6">The sequence shown here is derived from an EMBL/GenBank/DDBJ whole genome shotgun (WGS) entry which is preliminary data.</text>
</comment>
<evidence type="ECO:0000313" key="7">
    <source>
        <dbReference type="Proteomes" id="UP000247814"/>
    </source>
</evidence>
<feature type="domain" description="TonB C-terminal" evidence="5">
    <location>
        <begin position="203"/>
        <end position="294"/>
    </location>
</feature>
<keyword evidence="3" id="KW-1133">Transmembrane helix</keyword>
<dbReference type="EMBL" id="NKUA01000011">
    <property type="protein sequence ID" value="PYD78811.1"/>
    <property type="molecule type" value="Genomic_DNA"/>
</dbReference>
<dbReference type="GO" id="GO:0016020">
    <property type="term" value="C:membrane"/>
    <property type="evidence" value="ECO:0007669"/>
    <property type="project" value="UniProtKB-SubCell"/>
</dbReference>
<name>A0A318QN72_9PROT</name>
<evidence type="ECO:0000259" key="5">
    <source>
        <dbReference type="PROSITE" id="PS52015"/>
    </source>
</evidence>
<dbReference type="Gene3D" id="3.30.1150.10">
    <property type="match status" value="1"/>
</dbReference>
<proteinExistence type="predicted"/>
<gene>
    <name evidence="6" type="ORF">CFR77_09780</name>
</gene>
<accession>A0A318QN72</accession>
<keyword evidence="7" id="KW-1185">Reference proteome</keyword>
<protein>
    <recommendedName>
        <fullName evidence="5">TonB C-terminal domain-containing protein</fullName>
    </recommendedName>
</protein>
<evidence type="ECO:0000256" key="4">
    <source>
        <dbReference type="ARBA" id="ARBA00023136"/>
    </source>
</evidence>
<dbReference type="PROSITE" id="PS52015">
    <property type="entry name" value="TONB_CTD"/>
    <property type="match status" value="1"/>
</dbReference>
<organism evidence="6 7">
    <name type="scientific">Komagataeibacter sucrofermentans</name>
    <dbReference type="NCBI Taxonomy" id="1053551"/>
    <lineage>
        <taxon>Bacteria</taxon>
        <taxon>Pseudomonadati</taxon>
        <taxon>Pseudomonadota</taxon>
        <taxon>Alphaproteobacteria</taxon>
        <taxon>Acetobacterales</taxon>
        <taxon>Acetobacteraceae</taxon>
        <taxon>Komagataeibacter</taxon>
    </lineage>
</organism>
<sequence length="294" mass="33760">MVRWLIILILQFITLHQAKINIFELFLGHFFNMATTLEKKIYHNSSILLLLYFLAGCSHYRTPDPMRPAHLATVLRSDSLCRSIEHSRHASELLAASINKGITKSPTYMHDHNLPPGTYNRPSVTANVQKEKRCKLVVTFKNEDIKVQYSLQKVAHTNENGSLTYSYPETILFHDDFMKKYGYDHAVMEPDQQAGAPDRPTSENGDRISLWIRQHMVYPPEARQAGIEGYTAVKFWLSRQGDIRSLRFIKSSGNILLDNATMNMFMGKKIPVDPRQKIPSPLNIKINYYLAPSH</sequence>
<dbReference type="OrthoDB" id="7280794at2"/>